<reference evidence="1 2" key="1">
    <citation type="submission" date="2020-08" db="EMBL/GenBank/DDBJ databases">
        <title>Functional genomics of gut bacteria from endangered species of beetles.</title>
        <authorList>
            <person name="Carlos-Shanley C."/>
        </authorList>
    </citation>
    <scope>NUCLEOTIDE SEQUENCE [LARGE SCALE GENOMIC DNA]</scope>
    <source>
        <strain evidence="1 2">S00239</strain>
    </source>
</reference>
<accession>A0A840LC14</accession>
<proteinExistence type="predicted"/>
<sequence length="75" mass="8555">MSTDQAAEGGHDQEAASQLCGDTEFFKKFHWILFRGISWRQQGMQAHHGPESERRLALPQCSHARLPGLRPFHRA</sequence>
<evidence type="ECO:0000313" key="1">
    <source>
        <dbReference type="EMBL" id="MBB4843629.1"/>
    </source>
</evidence>
<dbReference type="Proteomes" id="UP000562027">
    <property type="component" value="Unassembled WGS sequence"/>
</dbReference>
<name>A0A840LC14_9BURK</name>
<evidence type="ECO:0000313" key="2">
    <source>
        <dbReference type="Proteomes" id="UP000562027"/>
    </source>
</evidence>
<protein>
    <submittedName>
        <fullName evidence="1">Uncharacterized protein</fullName>
    </submittedName>
</protein>
<dbReference type="EMBL" id="JACHLP010000004">
    <property type="protein sequence ID" value="MBB4843629.1"/>
    <property type="molecule type" value="Genomic_DNA"/>
</dbReference>
<gene>
    <name evidence="1" type="ORF">HNP55_002152</name>
</gene>
<dbReference type="AlphaFoldDB" id="A0A840LC14"/>
<comment type="caution">
    <text evidence="1">The sequence shown here is derived from an EMBL/GenBank/DDBJ whole genome shotgun (WGS) entry which is preliminary data.</text>
</comment>
<organism evidence="1 2">
    <name type="scientific">Roseateles oligotrophus</name>
    <dbReference type="NCBI Taxonomy" id="1769250"/>
    <lineage>
        <taxon>Bacteria</taxon>
        <taxon>Pseudomonadati</taxon>
        <taxon>Pseudomonadota</taxon>
        <taxon>Betaproteobacteria</taxon>
        <taxon>Burkholderiales</taxon>
        <taxon>Sphaerotilaceae</taxon>
        <taxon>Roseateles</taxon>
    </lineage>
</organism>
<keyword evidence="2" id="KW-1185">Reference proteome</keyword>